<dbReference type="Proteomes" id="UP000094112">
    <property type="component" value="Unassembled WGS sequence"/>
</dbReference>
<dbReference type="AlphaFoldDB" id="A0A1E3P6L2"/>
<dbReference type="Pfam" id="PF04117">
    <property type="entry name" value="Mpv17_PMP22"/>
    <property type="match status" value="1"/>
</dbReference>
<dbReference type="STRING" id="683960.A0A1E3P6L2"/>
<dbReference type="RefSeq" id="XP_019039694.1">
    <property type="nucleotide sequence ID" value="XM_019182737.1"/>
</dbReference>
<comment type="similarity">
    <text evidence="2 6">Belongs to the peroxisomal membrane protein PXMP2/4 family.</text>
</comment>
<keyword evidence="4 6" id="KW-1133">Transmembrane helix</keyword>
<feature type="transmembrane region" description="Helical" evidence="6">
    <location>
        <begin position="207"/>
        <end position="228"/>
    </location>
</feature>
<evidence type="ECO:0000313" key="8">
    <source>
        <dbReference type="Proteomes" id="UP000094112"/>
    </source>
</evidence>
<evidence type="ECO:0000256" key="6">
    <source>
        <dbReference type="RuleBase" id="RU363053"/>
    </source>
</evidence>
<organism evidence="7 8">
    <name type="scientific">Wickerhamomyces anomalus (strain ATCC 58044 / CBS 1984 / NCYC 433 / NRRL Y-366-8)</name>
    <name type="common">Yeast</name>
    <name type="synonym">Hansenula anomala</name>
    <dbReference type="NCBI Taxonomy" id="683960"/>
    <lineage>
        <taxon>Eukaryota</taxon>
        <taxon>Fungi</taxon>
        <taxon>Dikarya</taxon>
        <taxon>Ascomycota</taxon>
        <taxon>Saccharomycotina</taxon>
        <taxon>Saccharomycetes</taxon>
        <taxon>Phaffomycetales</taxon>
        <taxon>Wickerhamomycetaceae</taxon>
        <taxon>Wickerhamomyces</taxon>
    </lineage>
</organism>
<evidence type="ECO:0000256" key="4">
    <source>
        <dbReference type="ARBA" id="ARBA00022989"/>
    </source>
</evidence>
<evidence type="ECO:0000256" key="3">
    <source>
        <dbReference type="ARBA" id="ARBA00022692"/>
    </source>
</evidence>
<feature type="transmembrane region" description="Helical" evidence="6">
    <location>
        <begin position="240"/>
        <end position="261"/>
    </location>
</feature>
<dbReference type="InterPro" id="IPR007248">
    <property type="entry name" value="Mpv17_PMP22"/>
</dbReference>
<feature type="transmembrane region" description="Helical" evidence="6">
    <location>
        <begin position="164"/>
        <end position="184"/>
    </location>
</feature>
<evidence type="ECO:0000256" key="1">
    <source>
        <dbReference type="ARBA" id="ARBA00004141"/>
    </source>
</evidence>
<protein>
    <submittedName>
        <fullName evidence="7">Uncharacterized protein</fullName>
    </submittedName>
</protein>
<feature type="transmembrane region" description="Helical" evidence="6">
    <location>
        <begin position="54"/>
        <end position="76"/>
    </location>
</feature>
<keyword evidence="8" id="KW-1185">Reference proteome</keyword>
<comment type="subcellular location">
    <subcellularLocation>
        <location evidence="1">Membrane</location>
        <topology evidence="1">Multi-pass membrane protein</topology>
    </subcellularLocation>
</comment>
<evidence type="ECO:0000256" key="2">
    <source>
        <dbReference type="ARBA" id="ARBA00006824"/>
    </source>
</evidence>
<keyword evidence="3 6" id="KW-0812">Transmembrane</keyword>
<dbReference type="GO" id="GO:0016020">
    <property type="term" value="C:membrane"/>
    <property type="evidence" value="ECO:0007669"/>
    <property type="project" value="UniProtKB-SubCell"/>
</dbReference>
<dbReference type="PANTHER" id="PTHR11266:SF50">
    <property type="entry name" value="VACUOLAR MEMBRANE PROTEIN YOR292C"/>
    <property type="match status" value="1"/>
</dbReference>
<dbReference type="GeneID" id="30199983"/>
<reference evidence="7 8" key="1">
    <citation type="journal article" date="2016" name="Proc. Natl. Acad. Sci. U.S.A.">
        <title>Comparative genomics of biotechnologically important yeasts.</title>
        <authorList>
            <person name="Riley R."/>
            <person name="Haridas S."/>
            <person name="Wolfe K.H."/>
            <person name="Lopes M.R."/>
            <person name="Hittinger C.T."/>
            <person name="Goeker M."/>
            <person name="Salamov A.A."/>
            <person name="Wisecaver J.H."/>
            <person name="Long T.M."/>
            <person name="Calvey C.H."/>
            <person name="Aerts A.L."/>
            <person name="Barry K.W."/>
            <person name="Choi C."/>
            <person name="Clum A."/>
            <person name="Coughlan A.Y."/>
            <person name="Deshpande S."/>
            <person name="Douglass A.P."/>
            <person name="Hanson S.J."/>
            <person name="Klenk H.-P."/>
            <person name="LaButti K.M."/>
            <person name="Lapidus A."/>
            <person name="Lindquist E.A."/>
            <person name="Lipzen A.M."/>
            <person name="Meier-Kolthoff J.P."/>
            <person name="Ohm R.A."/>
            <person name="Otillar R.P."/>
            <person name="Pangilinan J.L."/>
            <person name="Peng Y."/>
            <person name="Rokas A."/>
            <person name="Rosa C.A."/>
            <person name="Scheuner C."/>
            <person name="Sibirny A.A."/>
            <person name="Slot J.C."/>
            <person name="Stielow J.B."/>
            <person name="Sun H."/>
            <person name="Kurtzman C.P."/>
            <person name="Blackwell M."/>
            <person name="Grigoriev I.V."/>
            <person name="Jeffries T.W."/>
        </authorList>
    </citation>
    <scope>NUCLEOTIDE SEQUENCE [LARGE SCALE GENOMIC DNA]</scope>
    <source>
        <strain evidence="8">ATCC 58044 / CBS 1984 / NCYC 433 / NRRL Y-366-8</strain>
    </source>
</reference>
<dbReference type="OrthoDB" id="10267969at2759"/>
<dbReference type="EMBL" id="KV454210">
    <property type="protein sequence ID" value="ODQ60487.1"/>
    <property type="molecule type" value="Genomic_DNA"/>
</dbReference>
<evidence type="ECO:0000313" key="7">
    <source>
        <dbReference type="EMBL" id="ODQ60487.1"/>
    </source>
</evidence>
<proteinExistence type="inferred from homology"/>
<gene>
    <name evidence="7" type="ORF">WICANDRAFT_54438</name>
</gene>
<name>A0A1E3P6L2_WICAA</name>
<accession>A0A1E3P6L2</accession>
<sequence length="290" mass="33960">MSIRLDDSEDNISTHRRGSTLDIESQSVSTESNSRSFQDTYYYKIIKFFSKFKILYVPILNWALLSFFITMLYKLILKYNTMYETNVLLTTITANVLLYGLSDTLAQNISCFLAMVQQKNNQRTREGSIGSIQLGNYTNAFSDQPDELALYTDFDEDIFNFHRFVGFMFWGFVMAFVQICWYWVLNHFYTQEPTFVSVLERVMSDQLVFSPISLFCFFSYSNFVLEGGNKYTLSEKIRKIYFSTLIANYMVWPLVQFINFLVMPKQFQVPFSSSIGVIWNCFLSMRNAAN</sequence>
<dbReference type="GO" id="GO:0005739">
    <property type="term" value="C:mitochondrion"/>
    <property type="evidence" value="ECO:0007669"/>
    <property type="project" value="TreeGrafter"/>
</dbReference>
<evidence type="ECO:0000256" key="5">
    <source>
        <dbReference type="ARBA" id="ARBA00023136"/>
    </source>
</evidence>
<dbReference type="PANTHER" id="PTHR11266">
    <property type="entry name" value="PEROXISOMAL MEMBRANE PROTEIN 2, PXMP2 MPV17"/>
    <property type="match status" value="1"/>
</dbReference>
<keyword evidence="5 6" id="KW-0472">Membrane</keyword>